<dbReference type="RefSeq" id="WP_084749046.1">
    <property type="nucleotide sequence ID" value="NZ_CP020563.1"/>
</dbReference>
<sequence length="337" mass="36374">MIAFVPTAVLLLWFCWGVRQDRRQFRNAVLLGLTVLSLSFALLTQVDRLPGNLAVLVYSLVFLVPALAVVVLGGFLVGNGLTMVRKEGRSPANLLSGLAGLGIFAVLALVVTADYVGGSPAYQSFILAVVLVTGYIAFLFLCFLAYAFLYGRIRVRGDVDFVVVLGSGLIGGERVPPLLASRLRAGHRIQARQAARGAAPPVLLVSGGQGPDEKLPEAEAMGRWLVGDGVDPALVLEETESRTTTENLRFSRRLMEEADERYVCVVVTNNFHAFRAAMTARREGVRGQVIGSPTAAYFWPSATIREFVAVFWEHRLVNAVLCVLLVALAVAAGTGMR</sequence>
<dbReference type="CDD" id="cd06259">
    <property type="entry name" value="YdcF-like"/>
    <property type="match status" value="1"/>
</dbReference>
<keyword evidence="1" id="KW-1133">Transmembrane helix</keyword>
<keyword evidence="1" id="KW-0472">Membrane</keyword>
<dbReference type="InterPro" id="IPR014729">
    <property type="entry name" value="Rossmann-like_a/b/a_fold"/>
</dbReference>
<evidence type="ECO:0000256" key="1">
    <source>
        <dbReference type="SAM" id="Phobius"/>
    </source>
</evidence>
<dbReference type="KEGG" id="kab:B7C62_24240"/>
<protein>
    <recommendedName>
        <fullName evidence="2">DUF218 domain-containing protein</fullName>
    </recommendedName>
</protein>
<dbReference type="Gene3D" id="3.40.50.620">
    <property type="entry name" value="HUPs"/>
    <property type="match status" value="1"/>
</dbReference>
<feature type="transmembrane region" description="Helical" evidence="1">
    <location>
        <begin position="58"/>
        <end position="82"/>
    </location>
</feature>
<evidence type="ECO:0000259" key="2">
    <source>
        <dbReference type="Pfam" id="PF02698"/>
    </source>
</evidence>
<feature type="transmembrane region" description="Helical" evidence="1">
    <location>
        <begin position="125"/>
        <end position="149"/>
    </location>
</feature>
<reference evidence="3 4" key="1">
    <citation type="submission" date="2017-04" db="EMBL/GenBank/DDBJ databases">
        <title>The complete genome sequence of Streptomyces albolongus YIM 101047, the producer of novel bafilomycins and novel odoriferous sesquiterpenoids.</title>
        <authorList>
            <person name="Yin M."/>
            <person name="Jiang Y."/>
        </authorList>
    </citation>
    <scope>NUCLEOTIDE SEQUENCE [LARGE SCALE GENOMIC DNA]</scope>
    <source>
        <strain evidence="3 4">YIM 101047</strain>
    </source>
</reference>
<feature type="transmembrane region" description="Helical" evidence="1">
    <location>
        <begin position="94"/>
        <end position="113"/>
    </location>
</feature>
<dbReference type="Proteomes" id="UP000192251">
    <property type="component" value="Chromosome"/>
</dbReference>
<gene>
    <name evidence="3" type="ORF">B7C62_24240</name>
</gene>
<dbReference type="Pfam" id="PF02698">
    <property type="entry name" value="DUF218"/>
    <property type="match status" value="1"/>
</dbReference>
<feature type="transmembrane region" description="Helical" evidence="1">
    <location>
        <begin position="316"/>
        <end position="336"/>
    </location>
</feature>
<proteinExistence type="predicted"/>
<accession>A0ABC8BXJ0</accession>
<keyword evidence="1" id="KW-0812">Transmembrane</keyword>
<name>A0ABC8BXJ0_9ACTN</name>
<feature type="transmembrane region" description="Helical" evidence="1">
    <location>
        <begin position="28"/>
        <end position="46"/>
    </location>
</feature>
<evidence type="ECO:0000313" key="3">
    <source>
        <dbReference type="EMBL" id="ARF74996.1"/>
    </source>
</evidence>
<dbReference type="InterPro" id="IPR003848">
    <property type="entry name" value="DUF218"/>
</dbReference>
<dbReference type="InterPro" id="IPR051599">
    <property type="entry name" value="Cell_Envelope_Assoc"/>
</dbReference>
<organism evidence="3 4">
    <name type="scientific">Kitasatospora albolonga</name>
    <dbReference type="NCBI Taxonomy" id="68173"/>
    <lineage>
        <taxon>Bacteria</taxon>
        <taxon>Bacillati</taxon>
        <taxon>Actinomycetota</taxon>
        <taxon>Actinomycetes</taxon>
        <taxon>Kitasatosporales</taxon>
        <taxon>Streptomycetaceae</taxon>
        <taxon>Kitasatospora</taxon>
    </lineage>
</organism>
<dbReference type="AlphaFoldDB" id="A0ABC8BXJ0"/>
<dbReference type="PANTHER" id="PTHR30336">
    <property type="entry name" value="INNER MEMBRANE PROTEIN, PROBABLE PERMEASE"/>
    <property type="match status" value="1"/>
</dbReference>
<feature type="domain" description="DUF218" evidence="2">
    <location>
        <begin position="160"/>
        <end position="305"/>
    </location>
</feature>
<keyword evidence="4" id="KW-1185">Reference proteome</keyword>
<evidence type="ECO:0000313" key="4">
    <source>
        <dbReference type="Proteomes" id="UP000192251"/>
    </source>
</evidence>
<dbReference type="EMBL" id="CP020563">
    <property type="protein sequence ID" value="ARF74996.1"/>
    <property type="molecule type" value="Genomic_DNA"/>
</dbReference>
<dbReference type="PANTHER" id="PTHR30336:SF18">
    <property type="entry name" value="MEMBRANE PROTEIN"/>
    <property type="match status" value="1"/>
</dbReference>